<evidence type="ECO:0000313" key="1">
    <source>
        <dbReference type="EMBL" id="TMQ59016.1"/>
    </source>
</evidence>
<accession>A0A538T5U9</accession>
<sequence>MTERLLHGSLNASVAAVVDAGLELLPDFELAAIPLLDGQERPAEWPSVKRRLRAEGIRVVEYHGVLLLTPGELDQLGSVGLFTGNDELLLAAEWKEEFVSFPGRLNTESHNFSEATPLGLEEWMMDSGCMLALGDGHGLNFATLDPELGARLHARFKPLGAKR</sequence>
<organism evidence="1 2">
    <name type="scientific">Eiseniibacteriota bacterium</name>
    <dbReference type="NCBI Taxonomy" id="2212470"/>
    <lineage>
        <taxon>Bacteria</taxon>
        <taxon>Candidatus Eiseniibacteriota</taxon>
    </lineage>
</organism>
<proteinExistence type="predicted"/>
<dbReference type="Proteomes" id="UP000317716">
    <property type="component" value="Unassembled WGS sequence"/>
</dbReference>
<reference evidence="1 2" key="1">
    <citation type="journal article" date="2019" name="Nat. Microbiol.">
        <title>Mediterranean grassland soil C-N compound turnover is dependent on rainfall and depth, and is mediated by genomically divergent microorganisms.</title>
        <authorList>
            <person name="Diamond S."/>
            <person name="Andeer P.F."/>
            <person name="Li Z."/>
            <person name="Crits-Christoph A."/>
            <person name="Burstein D."/>
            <person name="Anantharaman K."/>
            <person name="Lane K.R."/>
            <person name="Thomas B.C."/>
            <person name="Pan C."/>
            <person name="Northen T.R."/>
            <person name="Banfield J.F."/>
        </authorList>
    </citation>
    <scope>NUCLEOTIDE SEQUENCE [LARGE SCALE GENOMIC DNA]</scope>
    <source>
        <strain evidence="1">WS_2</strain>
    </source>
</reference>
<protein>
    <submittedName>
        <fullName evidence="1">Uncharacterized protein</fullName>
    </submittedName>
</protein>
<name>A0A538T5U9_UNCEI</name>
<gene>
    <name evidence="1" type="ORF">E6K72_01980</name>
</gene>
<comment type="caution">
    <text evidence="1">The sequence shown here is derived from an EMBL/GenBank/DDBJ whole genome shotgun (WGS) entry which is preliminary data.</text>
</comment>
<dbReference type="AlphaFoldDB" id="A0A538T5U9"/>
<dbReference type="EMBL" id="VBOS01000059">
    <property type="protein sequence ID" value="TMQ59016.1"/>
    <property type="molecule type" value="Genomic_DNA"/>
</dbReference>
<evidence type="ECO:0000313" key="2">
    <source>
        <dbReference type="Proteomes" id="UP000317716"/>
    </source>
</evidence>